<sequence length="121" mass="13766">MTNNVVVHGWLVVYYPRNSSLSIQTDSGTDVLGFTTKSPLQWLKPSRHRISWLSIATQMSGRRDNTNIFEIYFWTKTTKVSSQLVIQYDELAVLLSLENVPLSLKTVLDTGTDTYHTLLTT</sequence>
<reference evidence="1" key="1">
    <citation type="journal article" date="2020" name="New Phytol.">
        <title>Comparative genomics reveals dynamic genome evolution in host specialist ectomycorrhizal fungi.</title>
        <authorList>
            <person name="Lofgren L.A."/>
            <person name="Nguyen N.H."/>
            <person name="Vilgalys R."/>
            <person name="Ruytinx J."/>
            <person name="Liao H.L."/>
            <person name="Branco S."/>
            <person name="Kuo A."/>
            <person name="LaButti K."/>
            <person name="Lipzen A."/>
            <person name="Andreopoulos W."/>
            <person name="Pangilinan J."/>
            <person name="Riley R."/>
            <person name="Hundley H."/>
            <person name="Na H."/>
            <person name="Barry K."/>
            <person name="Grigoriev I.V."/>
            <person name="Stajich J.E."/>
            <person name="Kennedy P.G."/>
        </authorList>
    </citation>
    <scope>NUCLEOTIDE SEQUENCE</scope>
    <source>
        <strain evidence="1">FC203</strain>
    </source>
</reference>
<dbReference type="EMBL" id="JABBWK010000031">
    <property type="protein sequence ID" value="KAG1899673.1"/>
    <property type="molecule type" value="Genomic_DNA"/>
</dbReference>
<dbReference type="GeneID" id="64659929"/>
<name>A0AAD4E7C4_9AGAM</name>
<accession>A0AAD4E7C4</accession>
<keyword evidence="2" id="KW-1185">Reference proteome</keyword>
<gene>
    <name evidence="1" type="ORF">F5891DRAFT_1173549</name>
</gene>
<evidence type="ECO:0000313" key="2">
    <source>
        <dbReference type="Proteomes" id="UP001195769"/>
    </source>
</evidence>
<comment type="caution">
    <text evidence="1">The sequence shown here is derived from an EMBL/GenBank/DDBJ whole genome shotgun (WGS) entry which is preliminary data.</text>
</comment>
<dbReference type="RefSeq" id="XP_041225249.1">
    <property type="nucleotide sequence ID" value="XM_041365631.1"/>
</dbReference>
<organism evidence="1 2">
    <name type="scientific">Suillus fuscotomentosus</name>
    <dbReference type="NCBI Taxonomy" id="1912939"/>
    <lineage>
        <taxon>Eukaryota</taxon>
        <taxon>Fungi</taxon>
        <taxon>Dikarya</taxon>
        <taxon>Basidiomycota</taxon>
        <taxon>Agaricomycotina</taxon>
        <taxon>Agaricomycetes</taxon>
        <taxon>Agaricomycetidae</taxon>
        <taxon>Boletales</taxon>
        <taxon>Suillineae</taxon>
        <taxon>Suillaceae</taxon>
        <taxon>Suillus</taxon>
    </lineage>
</organism>
<dbReference type="AlphaFoldDB" id="A0AAD4E7C4"/>
<evidence type="ECO:0000313" key="1">
    <source>
        <dbReference type="EMBL" id="KAG1899673.1"/>
    </source>
</evidence>
<protein>
    <submittedName>
        <fullName evidence="1">Uncharacterized protein</fullName>
    </submittedName>
</protein>
<dbReference type="Proteomes" id="UP001195769">
    <property type="component" value="Unassembled WGS sequence"/>
</dbReference>
<proteinExistence type="predicted"/>